<accession>T2GG34</accession>
<dbReference type="PROSITE" id="PS00676">
    <property type="entry name" value="SIGMA54_INTERACT_2"/>
    <property type="match status" value="1"/>
</dbReference>
<evidence type="ECO:0000313" key="4">
    <source>
        <dbReference type="EMBL" id="AGW14937.1"/>
    </source>
</evidence>
<dbReference type="PANTHER" id="PTHR32071">
    <property type="entry name" value="TRANSCRIPTIONAL REGULATORY PROTEIN"/>
    <property type="match status" value="1"/>
</dbReference>
<dbReference type="PANTHER" id="PTHR32071:SF57">
    <property type="entry name" value="C4-DICARBOXYLATE TRANSPORT TRANSCRIPTIONAL REGULATORY PROTEIN DCTD"/>
    <property type="match status" value="1"/>
</dbReference>
<dbReference type="SUPFAM" id="SSF52540">
    <property type="entry name" value="P-loop containing nucleoside triphosphate hydrolases"/>
    <property type="match status" value="1"/>
</dbReference>
<dbReference type="InterPro" id="IPR058031">
    <property type="entry name" value="AAA_lid_NorR"/>
</dbReference>
<keyword evidence="2" id="KW-0067">ATP-binding</keyword>
<dbReference type="PATRIC" id="fig|1121448.10.peg.3190"/>
<dbReference type="STRING" id="1121448.DGI_3235"/>
<dbReference type="SMART" id="SM00382">
    <property type="entry name" value="AAA"/>
    <property type="match status" value="1"/>
</dbReference>
<dbReference type="InterPro" id="IPR025943">
    <property type="entry name" value="Sigma_54_int_dom_ATP-bd_2"/>
</dbReference>
<dbReference type="EMBL" id="CP006585">
    <property type="protein sequence ID" value="AGW14937.1"/>
    <property type="molecule type" value="Genomic_DNA"/>
</dbReference>
<dbReference type="InterPro" id="IPR002078">
    <property type="entry name" value="Sigma_54_int"/>
</dbReference>
<reference evidence="5" key="2">
    <citation type="submission" date="2013-07" db="EMBL/GenBank/DDBJ databases">
        <authorList>
            <person name="Morais-Silva F.O."/>
            <person name="Rezende A.M."/>
            <person name="Pimentel C."/>
            <person name="Resende D.M."/>
            <person name="Santos C.I."/>
            <person name="Clemente C."/>
            <person name="de Oliveira L.M."/>
            <person name="da Silva S.M."/>
            <person name="Costa D.A."/>
            <person name="Varela-Raposo A."/>
            <person name="Horacio E.C.A."/>
            <person name="Matos M."/>
            <person name="Flores O."/>
            <person name="Ruiz J.C."/>
            <person name="Rodrigues-Pousada C."/>
        </authorList>
    </citation>
    <scope>NUCLEOTIDE SEQUENCE [LARGE SCALE GENOMIC DNA]</scope>
    <source>
        <strain evidence="5">ATCC 19364 / DSM 1382 / NCIMB 9332 / VKM B-1759</strain>
    </source>
</reference>
<dbReference type="FunFam" id="3.40.50.300:FF:000006">
    <property type="entry name" value="DNA-binding transcriptional regulator NtrC"/>
    <property type="match status" value="1"/>
</dbReference>
<proteinExistence type="predicted"/>
<dbReference type="GO" id="GO:0005524">
    <property type="term" value="F:ATP binding"/>
    <property type="evidence" value="ECO:0007669"/>
    <property type="project" value="UniProtKB-KW"/>
</dbReference>
<dbReference type="PROSITE" id="PS50045">
    <property type="entry name" value="SIGMA54_INTERACT_4"/>
    <property type="match status" value="1"/>
</dbReference>
<evidence type="ECO:0000256" key="2">
    <source>
        <dbReference type="ARBA" id="ARBA00022840"/>
    </source>
</evidence>
<organism evidence="4 5">
    <name type="scientific">Megalodesulfovibrio gigas (strain ATCC 19364 / DSM 1382 / NCIMB 9332 / VKM B-1759)</name>
    <name type="common">Desulfovibrio gigas</name>
    <dbReference type="NCBI Taxonomy" id="1121448"/>
    <lineage>
        <taxon>Bacteria</taxon>
        <taxon>Pseudomonadati</taxon>
        <taxon>Thermodesulfobacteriota</taxon>
        <taxon>Desulfovibrionia</taxon>
        <taxon>Desulfovibrionales</taxon>
        <taxon>Desulfovibrionaceae</taxon>
        <taxon>Megalodesulfovibrio</taxon>
    </lineage>
</organism>
<feature type="domain" description="Sigma-54 factor interaction" evidence="3">
    <location>
        <begin position="133"/>
        <end position="360"/>
    </location>
</feature>
<dbReference type="GO" id="GO:0006355">
    <property type="term" value="P:regulation of DNA-templated transcription"/>
    <property type="evidence" value="ECO:0007669"/>
    <property type="project" value="InterPro"/>
</dbReference>
<reference evidence="4 5" key="1">
    <citation type="journal article" date="2013" name="J. Bacteriol.">
        <title>Roles of HynAB and Ech, the only two hydrogenases found in the model sulfate reducer Desulfovibrio gigas.</title>
        <authorList>
            <person name="Morais-Silva F.O."/>
            <person name="Santos C.I."/>
            <person name="Rodrigues R."/>
            <person name="Pereira I.A."/>
            <person name="Rodrigues-Pousada C."/>
        </authorList>
    </citation>
    <scope>NUCLEOTIDE SEQUENCE [LARGE SCALE GENOMIC DNA]</scope>
    <source>
        <strain evidence="5">ATCC 19364 / DSM 1382 / NCIMB 9332 / VKM B-1759</strain>
    </source>
</reference>
<dbReference type="RefSeq" id="WP_021762033.1">
    <property type="nucleotide sequence ID" value="NC_022444.1"/>
</dbReference>
<dbReference type="InterPro" id="IPR027417">
    <property type="entry name" value="P-loop_NTPase"/>
</dbReference>
<dbReference type="Pfam" id="PF25601">
    <property type="entry name" value="AAA_lid_14"/>
    <property type="match status" value="1"/>
</dbReference>
<dbReference type="Gene3D" id="3.40.50.300">
    <property type="entry name" value="P-loop containing nucleotide triphosphate hydrolases"/>
    <property type="match status" value="1"/>
</dbReference>
<dbReference type="InterPro" id="IPR003593">
    <property type="entry name" value="AAA+_ATPase"/>
</dbReference>
<dbReference type="KEGG" id="dgg:DGI_3235"/>
<protein>
    <submittedName>
        <fullName evidence="4">Putative Fis family two component sigma-54 specific transcriptional regulator</fullName>
    </submittedName>
</protein>
<dbReference type="Proteomes" id="UP000016587">
    <property type="component" value="Chromosome"/>
</dbReference>
<keyword evidence="1" id="KW-0547">Nucleotide-binding</keyword>
<dbReference type="CDD" id="cd00009">
    <property type="entry name" value="AAA"/>
    <property type="match status" value="1"/>
</dbReference>
<dbReference type="HOGENOM" id="CLU_000445_0_6_7"/>
<dbReference type="AlphaFoldDB" id="T2GG34"/>
<dbReference type="eggNOG" id="COG2204">
    <property type="taxonomic scope" value="Bacteria"/>
</dbReference>
<keyword evidence="5" id="KW-1185">Reference proteome</keyword>
<dbReference type="Gene3D" id="1.10.8.60">
    <property type="match status" value="1"/>
</dbReference>
<sequence length="447" mass="49997">MQHAIVVFSDDEHFARMLGGHAAWHCRVLPTSALGKPMQYAAGTLFIVDDADFLPDQSIAFLEQLKFQHEVIMLGTEFSDFFLEAALRRGVRYFIAKPSPDGQLVCTIRVALKEGVLRNEHAAPTEQDELSHIKGLSRSVMQLRNQASVLGASDIPVLITGESGTGKEVTAREFHRLSRRSQSSFVPVNCATLGSLAESELFGHTRGAFTHAVRSTQGYIGAAQGGTLLLDEVGELGLPVQTKLLRFLDSGEYSRVGESGVRQADVRIIAATNQDLWAMNREGTFRKDLLFRLAGAVIRIPPLREHLEDVPVLSEFFLYNMGRVKKQTYQLTPSAMTWLQRYYWPGNVRQLRQLLFLVAEKTVNRCIEAGDIIQELHAWEVASHNNISTYRDAKLATLRNFELQYFSSVLSISRGSLKKSLAITGMHKKNYYAKLQELGLCKKRAAN</sequence>
<name>T2GG34_MEGG1</name>
<evidence type="ECO:0000313" key="5">
    <source>
        <dbReference type="Proteomes" id="UP000016587"/>
    </source>
</evidence>
<dbReference type="Pfam" id="PF00158">
    <property type="entry name" value="Sigma54_activat"/>
    <property type="match status" value="1"/>
</dbReference>
<dbReference type="OrthoDB" id="9771372at2"/>
<evidence type="ECO:0000259" key="3">
    <source>
        <dbReference type="PROSITE" id="PS50045"/>
    </source>
</evidence>
<gene>
    <name evidence="4" type="ORF">DGI_3235</name>
</gene>
<evidence type="ECO:0000256" key="1">
    <source>
        <dbReference type="ARBA" id="ARBA00022741"/>
    </source>
</evidence>